<dbReference type="GO" id="GO:0006623">
    <property type="term" value="P:protein targeting to vacuole"/>
    <property type="evidence" value="ECO:0007669"/>
    <property type="project" value="TreeGrafter"/>
</dbReference>
<evidence type="ECO:0000256" key="4">
    <source>
        <dbReference type="SAM" id="MobiDB-lite"/>
    </source>
</evidence>
<evidence type="ECO:0000259" key="5">
    <source>
        <dbReference type="SMART" id="SM00693"/>
    </source>
</evidence>
<dbReference type="SMART" id="SM00693">
    <property type="entry name" value="DysFN"/>
    <property type="match status" value="1"/>
</dbReference>
<sequence length="3451" mass="376633">MFEGAVQALIRRYAREYLCVDDASLDGLVVSLWSGHMEIEDLELEPHALQQVLGLDLRVAKSKIGRLSVDVPWSKLQSKPVVIRLTGIEIEAEQVDASNAPKADPLQQGHGAAEDAKDPADALRERVEAKMQRLAQLERIETAAAQADDGSSMTEGSSFWMKLATKILDNLQLVLQDIRISVKSTKAQAEVHIDEVALLSVDANWHEAFVSGADVMRKIARIRNPRVLVGPVDDQGKPMLGEIFRQRSIVTKITLRKGPSGPNGTRVTEGVEVHLAMEATRVTVERDQVLAIGDLQPAGGSARSAVLAKANSQRRRLRETKWERASRLSRAEAQQRLRERKREAWFKACREPYLELFKRTLEATRGWLPDLSTRDRERLELMEKSEKLTFAHIVRLRRIAYEEVRMRVGGAVHAVQERRDDPEVRRRRAEARAKAEQAQKGWLSSWWGGGSKNESKGQPEEASLEAVRAEVTDEERNRLFETIGYDPNLEEDDIVDLTKMHLQLSAAVASVDVRIGPSDEKAARAHLGEVRCSVDFQGSLQAVDLVAESLVVQDDFTPNTLFRSVIGPAVDAEASADVPHLLVVKVGRKDGKRHGPLVVDCHLDQPVRLVYSAPLVEHILETIKAPENVSPPLASGEQDGNDAIAADDWAPLDGETGPGPAGTASPSAWDAYYAAYTGSTIEEMVDLNSVPSVSVRIQTPRIVVPASVTEPGAPRLELRLGAFDLSQHSQDTWHLEGSNILAKVERDDDQGAVAWTQDLLSDVSFHSSLVLCTSAFDANEKPQPRVDVGVEVPAVRVQVDSDALDAVLTIAQSFQQGTDSDALVEDVDGKDWESEHETESDADSISLPSDAAVLERLAARIAFRFRAHLDEASVRCDLPHLRTRVSLNSLKSTYVQRTFDGALDFEAGSFSIKDLASERDIWSPQEGSELVRLELQTLKPQSPIFEGYTRSVSLKVGAVRVNFPTSFVQGIYSTMADLSQRTAGTATRHVHDVKTDVKDKAKEKKPSALSTEERYKFSAEALEVKFLRDDNDSKEEETTLSPPPPPYLILSCEIEDVEAEYTTSATRARVRSLRAVTADRELFFLSGDQTSKDEDMLIVHWTAEEGAVLEMDPMHLVLDQKVFRALLAFKPPASLSASSAPPREHTLVAQTSSAVSSSSSLVVAPESAAAEDAGASSGNGGNVQLKLRRPNEPFVIEFLAADGPTCEARAKGLRAGKSGVFLEGISVILDGSHEVMSLEEARFDNEAGLVVERVQAILNPETRRLAHTLTDAARSVVELAGGASSQPSTSGSSAPMSQGEASTLQVLIKDIRVITRDVANEGGVILLAQNIGYKSDTVSLGGLSLFDEDSDTRTDMLKWESEHESGIMEVFVGGSSVRGTGHGKANFCLTPTSQAVATTLGHTMQWCGNAVQELMGGGGSSSDSNSSNQASEEIIFELELPGVVVDLESFRPKLGNLQVRCGTTGLTVHGNGKIDVDLDDVEFLSSKFPLHLSISSSEPGQLKVNVDLEKALSLRADPRSIYQLNSALNSNLLLPSDARPRYELASEDSTALMLELRSKQILLELERPPVEGTDESEVEHFASLTFSGLAVNFDGMSDSLDVKSSMVQLDSHVRLRPSDPPVVKSVATITQASVSMQTRMEGELHQTELFVDAQTARLSHEPKLLRAIFEFQSILESLRTTNILLRELEPPSKELQTNKSVQTRVCIKELSVKVAPEDVPGVAIVLRSEVIAIVESKQTETQLERVVRLTVANTSCGLCVLGEMQEVTREHSLLDDASVILILRNAYQLSGVRLMSSFVLNVNDVSLEFQAPMLMRLHRVVNATLRTLPSRSLVQRAILSEAGKTQEAPSQEESVELESFDGTKYEVEVTVSGFDAVLFGRSLPLARFRIQDNSIASGETIGSSESISSSAFKGSLTIRSIDVCLLNPTNMAWEPVLEPCDLSSEIRTIPQKPHNGFELALRSSRPLRANVHVDHLRRIMDETEDVMEQMQEVIAGESDTGGLKLSNYRRCTIVNKTDMDAMVNGDTKVPAHGEVAVQTASMRINVRLGEEAMDLALVDRKDQALGSARFGAWVEHIVAADSVAEDGTEGGFVVTLASGMVSCNDCDMVLRMAVLVDGETQVEQSVQPGRRFYIPPRFDWRSCSMVVRLTEDDNWSMVPLQYEADSRVDETLPLALAENSAIMMAEVVRNECRPLCRIHIRPFAVFENELPGALRVQLLKSQGGGEGGTGTKARLEAERELRSGDLWPLYPSDTDNLFVRFAFPNAPEVFGPLVRVQQRQGTSTYLIEDRASRRVQQLHLRASARGLSISAPYWVVNGTGLDLALAREDTMELLDAPVQGSVLRAVEETWENQRLYVGQGWVQRMLPGERPVWSNESGTEERLREGVRLPRQDPGWAWETDWVVDTNAPNAGAGGWMYANALSGEAWKPEESWARMVRRRRWVRTRFKPVAQEGSAGDGDKAFGAASTSTRVFGFDTCLVGLRQSGPTGPSSGSGSRVAWSTPCPLNFTMGTSNVFPMRRSPDDGDKSFYELVMSLSEHPTVARTRLCMVSPRVVLVNQVGATVRVIQANTYQDPIVLSEDPAPLWWHEPLKSPGDAKLQIQLDSSSWSAPFPIHTLDEFCMAVPGHKGRVVVEVRRGSVESTMLVVFRADSESQPMYRIENVSLERIKCTQSKASVQAADDPSMAVDVGPYDSAPFAWIEPMKSHLLQLEIGGYGGEGSKGAVKATVDLTKIGRETRVVLPAQRVTAEDGGAQDLKHVCGGLRHFLSGPGNTRWVARAPPPVAESVLDDVLASKRRAWTLGLSEGQASAIVFVAEDAEDEQVHVGQSGESSTNDRPRGKPLRYGERVQIFTRTSDGLERRLMQLSGTEVGWKLASVDAGISGQETEGVAGSSQAQSQANDPRMWWVLTGKSAGELVELTDSFGVESAPRRDVGSVGSGLRLGVSSDGKGGPAGSQTIGLEMPQGGGDGDSRDGATFGASALRNIRSLESRTVFVIVDVDAQSRVVRIMETSLGASAEGGDSSEQQVAEMTRVRLSVDLSDVGISVISRTRNAFPSEVIYVTGKLSLRFHDTNLGRALDFTLQSLRIDNCLDDPTYANLLKRSYVGESPQGLPPVLSFSMSEKHTRLNVRYIRSLSVRLAKMDVQIDENFISACKEMATQVSMPRRAALLDAGGPSLTERRGTPKDVSLRRSMDLKAQSERGLQGTGGDGARYLYVRTMTLGKVELRISYFRSKVTDLEGAPVVLDPFEREHLATTRARILDDIRVFYRGEVQGRVLRIIGYALPGNPGELLSALGTNPGSAMHAALASIGSLGTAVAKVDLDYKKKRDAKPRGLEEGFSQGGKQVRDGFKSGFAGLLSKPREGHAKGGALGAVEGVGSGLYGLFAKPVSGMASAVASTSEGFAARSKPPGQLESERQLHVRTRPRRLFPGVQGGKELVTFDMFRTCLISK</sequence>
<dbReference type="Pfam" id="PF06398">
    <property type="entry name" value="Pex24p"/>
    <property type="match status" value="1"/>
</dbReference>
<organism evidence="6 7">
    <name type="scientific">Hondaea fermentalgiana</name>
    <dbReference type="NCBI Taxonomy" id="2315210"/>
    <lineage>
        <taxon>Eukaryota</taxon>
        <taxon>Sar</taxon>
        <taxon>Stramenopiles</taxon>
        <taxon>Bigyra</taxon>
        <taxon>Labyrinthulomycetes</taxon>
        <taxon>Thraustochytrida</taxon>
        <taxon>Thraustochytriidae</taxon>
        <taxon>Hondaea</taxon>
    </lineage>
</organism>
<dbReference type="InterPro" id="IPR026847">
    <property type="entry name" value="VPS13"/>
</dbReference>
<evidence type="ECO:0000256" key="1">
    <source>
        <dbReference type="ARBA" id="ARBA00006545"/>
    </source>
</evidence>
<dbReference type="InterPro" id="IPR006614">
    <property type="entry name" value="Peroxin/Ferlin"/>
</dbReference>
<dbReference type="GO" id="GO:0005737">
    <property type="term" value="C:cytoplasm"/>
    <property type="evidence" value="ECO:0007669"/>
    <property type="project" value="UniProtKB-ARBA"/>
</dbReference>
<dbReference type="InParanoid" id="A0A2R5GLD1"/>
<comment type="caution">
    <text evidence="6">The sequence shown here is derived from an EMBL/GenBank/DDBJ whole genome shotgun (WGS) entry which is preliminary data.</text>
</comment>
<comment type="similarity">
    <text evidence="1">Belongs to the VPS13 family.</text>
</comment>
<keyword evidence="7" id="KW-1185">Reference proteome</keyword>
<proteinExistence type="inferred from homology"/>
<name>A0A2R5GLD1_9STRA</name>
<evidence type="ECO:0000256" key="3">
    <source>
        <dbReference type="ARBA" id="ARBA00023055"/>
    </source>
</evidence>
<dbReference type="GO" id="GO:0006869">
    <property type="term" value="P:lipid transport"/>
    <property type="evidence" value="ECO:0007669"/>
    <property type="project" value="UniProtKB-KW"/>
</dbReference>
<reference evidence="6 7" key="1">
    <citation type="submission" date="2017-12" db="EMBL/GenBank/DDBJ databases">
        <title>Sequencing, de novo assembly and annotation of complete genome of a new Thraustochytrid species, strain FCC1311.</title>
        <authorList>
            <person name="Sedici K."/>
            <person name="Godart F."/>
            <person name="Aiese Cigliano R."/>
            <person name="Sanseverino W."/>
            <person name="Barakat M."/>
            <person name="Ortet P."/>
            <person name="Marechal E."/>
            <person name="Cagnac O."/>
            <person name="Amato A."/>
        </authorList>
    </citation>
    <scope>NUCLEOTIDE SEQUENCE [LARGE SCALE GENOMIC DNA]</scope>
</reference>
<evidence type="ECO:0000256" key="2">
    <source>
        <dbReference type="ARBA" id="ARBA00022448"/>
    </source>
</evidence>
<feature type="region of interest" description="Disordered" evidence="4">
    <location>
        <begin position="2822"/>
        <end position="2842"/>
    </location>
</feature>
<accession>A0A2R5GLD1</accession>
<dbReference type="GO" id="GO:0045053">
    <property type="term" value="P:protein retention in Golgi apparatus"/>
    <property type="evidence" value="ECO:0007669"/>
    <property type="project" value="TreeGrafter"/>
</dbReference>
<feature type="domain" description="Peroxin/Ferlin" evidence="5">
    <location>
        <begin position="2342"/>
        <end position="2405"/>
    </location>
</feature>
<dbReference type="InterPro" id="IPR026854">
    <property type="entry name" value="VPS13_N"/>
</dbReference>
<keyword evidence="3" id="KW-0445">Lipid transport</keyword>
<dbReference type="GO" id="GO:0098588">
    <property type="term" value="C:bounding membrane of organelle"/>
    <property type="evidence" value="ECO:0007669"/>
    <property type="project" value="UniProtKB-ARBA"/>
</dbReference>
<dbReference type="EMBL" id="BEYU01000058">
    <property type="protein sequence ID" value="GBG29433.1"/>
    <property type="molecule type" value="Genomic_DNA"/>
</dbReference>
<feature type="compositionally biased region" description="Basic and acidic residues" evidence="4">
    <location>
        <begin position="2833"/>
        <end position="2842"/>
    </location>
</feature>
<dbReference type="PANTHER" id="PTHR16166">
    <property type="entry name" value="VACUOLAR PROTEIN SORTING-ASSOCIATED PROTEIN VPS13"/>
    <property type="match status" value="1"/>
</dbReference>
<protein>
    <submittedName>
        <fullName evidence="6">Vacuolar protein sorting-associated protein 13A</fullName>
    </submittedName>
</protein>
<keyword evidence="2" id="KW-0813">Transport</keyword>
<evidence type="ECO:0000313" key="7">
    <source>
        <dbReference type="Proteomes" id="UP000241890"/>
    </source>
</evidence>
<dbReference type="Pfam" id="PF12624">
    <property type="entry name" value="VPS13_N"/>
    <property type="match status" value="1"/>
</dbReference>
<dbReference type="InterPro" id="IPR010482">
    <property type="entry name" value="TECPR1-like_DysF"/>
</dbReference>
<feature type="compositionally biased region" description="Low complexity" evidence="4">
    <location>
        <begin position="2934"/>
        <end position="2947"/>
    </location>
</feature>
<evidence type="ECO:0000313" key="6">
    <source>
        <dbReference type="EMBL" id="GBG29433.1"/>
    </source>
</evidence>
<dbReference type="PANTHER" id="PTHR16166:SF93">
    <property type="entry name" value="INTERMEMBRANE LIPID TRANSFER PROTEIN VPS13"/>
    <property type="match status" value="1"/>
</dbReference>
<dbReference type="InterPro" id="IPR009543">
    <property type="entry name" value="VPS13_VAB"/>
</dbReference>
<dbReference type="Pfam" id="PF25036">
    <property type="entry name" value="VPS13_VAB"/>
    <property type="match status" value="1"/>
</dbReference>
<feature type="region of interest" description="Disordered" evidence="4">
    <location>
        <begin position="96"/>
        <end position="120"/>
    </location>
</feature>
<dbReference type="Proteomes" id="UP000241890">
    <property type="component" value="Unassembled WGS sequence"/>
</dbReference>
<dbReference type="OrthoDB" id="46844at2759"/>
<feature type="region of interest" description="Disordered" evidence="4">
    <location>
        <begin position="628"/>
        <end position="664"/>
    </location>
</feature>
<feature type="region of interest" description="Disordered" evidence="4">
    <location>
        <begin position="2934"/>
        <end position="2974"/>
    </location>
</feature>
<gene>
    <name evidence="6" type="ORF">FCC1311_056542</name>
</gene>